<feature type="transmembrane region" description="Helical" evidence="7">
    <location>
        <begin position="176"/>
        <end position="201"/>
    </location>
</feature>
<dbReference type="AlphaFoldDB" id="A0A1M4RYM3"/>
<dbReference type="STRING" id="1892869.ACGLYG10_1270"/>
<evidence type="ECO:0000313" key="10">
    <source>
        <dbReference type="Proteomes" id="UP000184291"/>
    </source>
</evidence>
<dbReference type="PANTHER" id="PTHR30193:SF37">
    <property type="entry name" value="INNER MEMBRANE ABC TRANSPORTER PERMEASE PROTEIN YCJO"/>
    <property type="match status" value="1"/>
</dbReference>
<dbReference type="Proteomes" id="UP000184291">
    <property type="component" value="Unassembled WGS sequence"/>
</dbReference>
<reference evidence="10" key="1">
    <citation type="submission" date="2016-09" db="EMBL/GenBank/DDBJ databases">
        <authorList>
            <person name="Strepis N."/>
        </authorList>
    </citation>
    <scope>NUCLEOTIDE SEQUENCE [LARGE SCALE GENOMIC DNA]</scope>
</reference>
<evidence type="ECO:0000256" key="1">
    <source>
        <dbReference type="ARBA" id="ARBA00004651"/>
    </source>
</evidence>
<sequence>MALGRAMASETNLERTHKKRRWGRSPGTYHWQPFVFVAVIIILYLVFFVWPAASGLFYSFTNYKGRGSFSAVGLSNYAKLLSDKDFYSALLRTFEYTVIAVPLGYVLSLFSAVILTSKRVVGAAPARMLLFMPWLISPIVVGVIWRWMFGESFGLINYLLSLVGLGQPSWQTSSNLSLAVVIFAGAWAGTAFNMLLFIGALKNVSTSVKEAAALDGASSWQTFWHIILPSIRPTSFMVILLSTLGSMKEFALVQAVNGGGPGTSNNFIVQYIYTTGFSRAKVGYASAASMVLMVILLILSLVQLRLNRDNEA</sequence>
<evidence type="ECO:0000256" key="6">
    <source>
        <dbReference type="ARBA" id="ARBA00023136"/>
    </source>
</evidence>
<evidence type="ECO:0000256" key="2">
    <source>
        <dbReference type="ARBA" id="ARBA00022448"/>
    </source>
</evidence>
<gene>
    <name evidence="9" type="ORF">ACGLYG10_1270</name>
</gene>
<proteinExistence type="inferred from homology"/>
<dbReference type="GO" id="GO:0055085">
    <property type="term" value="P:transmembrane transport"/>
    <property type="evidence" value="ECO:0007669"/>
    <property type="project" value="InterPro"/>
</dbReference>
<dbReference type="CDD" id="cd06261">
    <property type="entry name" value="TM_PBP2"/>
    <property type="match status" value="1"/>
</dbReference>
<dbReference type="GO" id="GO:0005886">
    <property type="term" value="C:plasma membrane"/>
    <property type="evidence" value="ECO:0007669"/>
    <property type="project" value="UniProtKB-SubCell"/>
</dbReference>
<dbReference type="Gene3D" id="1.10.3720.10">
    <property type="entry name" value="MetI-like"/>
    <property type="match status" value="1"/>
</dbReference>
<dbReference type="PROSITE" id="PS50928">
    <property type="entry name" value="ABC_TM1"/>
    <property type="match status" value="1"/>
</dbReference>
<keyword evidence="5 7" id="KW-1133">Transmembrane helix</keyword>
<dbReference type="Pfam" id="PF00528">
    <property type="entry name" value="BPD_transp_1"/>
    <property type="match status" value="1"/>
</dbReference>
<evidence type="ECO:0000259" key="8">
    <source>
        <dbReference type="PROSITE" id="PS50928"/>
    </source>
</evidence>
<evidence type="ECO:0000256" key="7">
    <source>
        <dbReference type="RuleBase" id="RU363032"/>
    </source>
</evidence>
<keyword evidence="2 7" id="KW-0813">Transport</keyword>
<organism evidence="9 10">
    <name type="scientific">Actinomyces glycerinitolerans</name>
    <dbReference type="NCBI Taxonomy" id="1892869"/>
    <lineage>
        <taxon>Bacteria</taxon>
        <taxon>Bacillati</taxon>
        <taxon>Actinomycetota</taxon>
        <taxon>Actinomycetes</taxon>
        <taxon>Actinomycetales</taxon>
        <taxon>Actinomycetaceae</taxon>
        <taxon>Actinomyces</taxon>
    </lineage>
</organism>
<feature type="transmembrane region" description="Helical" evidence="7">
    <location>
        <begin position="282"/>
        <end position="302"/>
    </location>
</feature>
<dbReference type="InterPro" id="IPR035906">
    <property type="entry name" value="MetI-like_sf"/>
</dbReference>
<comment type="subcellular location">
    <subcellularLocation>
        <location evidence="1 7">Cell membrane</location>
        <topology evidence="1 7">Multi-pass membrane protein</topology>
    </subcellularLocation>
</comment>
<dbReference type="InterPro" id="IPR051393">
    <property type="entry name" value="ABC_transporter_permease"/>
</dbReference>
<evidence type="ECO:0000256" key="3">
    <source>
        <dbReference type="ARBA" id="ARBA00022475"/>
    </source>
</evidence>
<evidence type="ECO:0000256" key="4">
    <source>
        <dbReference type="ARBA" id="ARBA00022692"/>
    </source>
</evidence>
<dbReference type="EMBL" id="FQTT01000009">
    <property type="protein sequence ID" value="SHE25058.1"/>
    <property type="molecule type" value="Genomic_DNA"/>
</dbReference>
<keyword evidence="10" id="KW-1185">Reference proteome</keyword>
<accession>A0A1M4RYM3</accession>
<feature type="transmembrane region" description="Helical" evidence="7">
    <location>
        <begin position="29"/>
        <end position="50"/>
    </location>
</feature>
<protein>
    <recommendedName>
        <fullName evidence="8">ABC transmembrane type-1 domain-containing protein</fullName>
    </recommendedName>
</protein>
<dbReference type="SUPFAM" id="SSF161098">
    <property type="entry name" value="MetI-like"/>
    <property type="match status" value="1"/>
</dbReference>
<keyword evidence="4 7" id="KW-0812">Transmembrane</keyword>
<keyword evidence="6 7" id="KW-0472">Membrane</keyword>
<feature type="transmembrane region" description="Helical" evidence="7">
    <location>
        <begin position="128"/>
        <end position="148"/>
    </location>
</feature>
<name>A0A1M4RYM3_9ACTO</name>
<keyword evidence="3" id="KW-1003">Cell membrane</keyword>
<feature type="transmembrane region" description="Helical" evidence="7">
    <location>
        <begin position="96"/>
        <end position="116"/>
    </location>
</feature>
<dbReference type="InterPro" id="IPR000515">
    <property type="entry name" value="MetI-like"/>
</dbReference>
<evidence type="ECO:0000313" key="9">
    <source>
        <dbReference type="EMBL" id="SHE25058.1"/>
    </source>
</evidence>
<dbReference type="PANTHER" id="PTHR30193">
    <property type="entry name" value="ABC TRANSPORTER PERMEASE PROTEIN"/>
    <property type="match status" value="1"/>
</dbReference>
<evidence type="ECO:0000256" key="5">
    <source>
        <dbReference type="ARBA" id="ARBA00022989"/>
    </source>
</evidence>
<feature type="domain" description="ABC transmembrane type-1" evidence="8">
    <location>
        <begin position="90"/>
        <end position="303"/>
    </location>
</feature>
<comment type="similarity">
    <text evidence="7">Belongs to the binding-protein-dependent transport system permease family.</text>
</comment>